<evidence type="ECO:0000256" key="2">
    <source>
        <dbReference type="ARBA" id="ARBA00008787"/>
    </source>
</evidence>
<dbReference type="PANTHER" id="PTHR34773">
    <property type="entry name" value="FLAGELLAR SECRETION CHAPERONE FLIS"/>
    <property type="match status" value="1"/>
</dbReference>
<keyword evidence="6" id="KW-0966">Cell projection</keyword>
<dbReference type="GO" id="GO:0044780">
    <property type="term" value="P:bacterial-type flagellum assembly"/>
    <property type="evidence" value="ECO:0007669"/>
    <property type="project" value="InterPro"/>
</dbReference>
<keyword evidence="6" id="KW-0282">Flagellum</keyword>
<evidence type="ECO:0000313" key="6">
    <source>
        <dbReference type="EMBL" id="QDT72279.1"/>
    </source>
</evidence>
<organism evidence="6 7">
    <name type="scientific">Lacipirellula limnantheis</name>
    <dbReference type="NCBI Taxonomy" id="2528024"/>
    <lineage>
        <taxon>Bacteria</taxon>
        <taxon>Pseudomonadati</taxon>
        <taxon>Planctomycetota</taxon>
        <taxon>Planctomycetia</taxon>
        <taxon>Pirellulales</taxon>
        <taxon>Lacipirellulaceae</taxon>
        <taxon>Lacipirellula</taxon>
    </lineage>
</organism>
<keyword evidence="4" id="KW-1005">Bacterial flagellum biogenesis</keyword>
<dbReference type="GO" id="GO:0071973">
    <property type="term" value="P:bacterial-type flagellum-dependent cell motility"/>
    <property type="evidence" value="ECO:0007669"/>
    <property type="project" value="TreeGrafter"/>
</dbReference>
<reference evidence="6 7" key="1">
    <citation type="submission" date="2019-02" db="EMBL/GenBank/DDBJ databases">
        <title>Deep-cultivation of Planctomycetes and their phenomic and genomic characterization uncovers novel biology.</title>
        <authorList>
            <person name="Wiegand S."/>
            <person name="Jogler M."/>
            <person name="Boedeker C."/>
            <person name="Pinto D."/>
            <person name="Vollmers J."/>
            <person name="Rivas-Marin E."/>
            <person name="Kohn T."/>
            <person name="Peeters S.H."/>
            <person name="Heuer A."/>
            <person name="Rast P."/>
            <person name="Oberbeckmann S."/>
            <person name="Bunk B."/>
            <person name="Jeske O."/>
            <person name="Meyerdierks A."/>
            <person name="Storesund J.E."/>
            <person name="Kallscheuer N."/>
            <person name="Luecker S."/>
            <person name="Lage O.M."/>
            <person name="Pohl T."/>
            <person name="Merkel B.J."/>
            <person name="Hornburger P."/>
            <person name="Mueller R.-W."/>
            <person name="Bruemmer F."/>
            <person name="Labrenz M."/>
            <person name="Spormann A.M."/>
            <person name="Op den Camp H."/>
            <person name="Overmann J."/>
            <person name="Amann R."/>
            <person name="Jetten M.S.M."/>
            <person name="Mascher T."/>
            <person name="Medema M.H."/>
            <person name="Devos D.P."/>
            <person name="Kaster A.-K."/>
            <person name="Ovreas L."/>
            <person name="Rohde M."/>
            <person name="Galperin M.Y."/>
            <person name="Jogler C."/>
        </authorList>
    </citation>
    <scope>NUCLEOTIDE SEQUENCE [LARGE SCALE GENOMIC DNA]</scope>
    <source>
        <strain evidence="6 7">I41</strain>
    </source>
</reference>
<keyword evidence="7" id="KW-1185">Reference proteome</keyword>
<keyword evidence="3" id="KW-0963">Cytoplasm</keyword>
<gene>
    <name evidence="6" type="ORF">I41_14510</name>
</gene>
<evidence type="ECO:0000256" key="4">
    <source>
        <dbReference type="ARBA" id="ARBA00022795"/>
    </source>
</evidence>
<sequence>MTYAANANARYLDSRVQTASQPELQLMLLDGAIRFGRQAEQCWNDPAQRLECDHLLTRVIDVLEALVQGLALADSEVSKRLAEEYAFAFRQVALAQLNHEHAPLAAALQLLDFERETWRIACDRLKAETSATPVAPLAAAPFSGASLSLQV</sequence>
<proteinExistence type="inferred from homology"/>
<dbReference type="GO" id="GO:0005829">
    <property type="term" value="C:cytosol"/>
    <property type="evidence" value="ECO:0007669"/>
    <property type="project" value="UniProtKB-SubCell"/>
</dbReference>
<evidence type="ECO:0000313" key="7">
    <source>
        <dbReference type="Proteomes" id="UP000317909"/>
    </source>
</evidence>
<evidence type="ECO:0000256" key="1">
    <source>
        <dbReference type="ARBA" id="ARBA00004514"/>
    </source>
</evidence>
<evidence type="ECO:0000256" key="5">
    <source>
        <dbReference type="ARBA" id="ARBA00023186"/>
    </source>
</evidence>
<dbReference type="OrthoDB" id="291236at2"/>
<evidence type="ECO:0000256" key="3">
    <source>
        <dbReference type="ARBA" id="ARBA00022490"/>
    </source>
</evidence>
<name>A0A517TV77_9BACT</name>
<dbReference type="InterPro" id="IPR003713">
    <property type="entry name" value="FliS"/>
</dbReference>
<keyword evidence="6" id="KW-0969">Cilium</keyword>
<dbReference type="RefSeq" id="WP_145431865.1">
    <property type="nucleotide sequence ID" value="NZ_CP036339.1"/>
</dbReference>
<dbReference type="EMBL" id="CP036339">
    <property type="protein sequence ID" value="QDT72279.1"/>
    <property type="molecule type" value="Genomic_DNA"/>
</dbReference>
<dbReference type="PANTHER" id="PTHR34773:SF1">
    <property type="entry name" value="FLAGELLAR SECRETION CHAPERONE FLIS"/>
    <property type="match status" value="1"/>
</dbReference>
<accession>A0A517TV77</accession>
<dbReference type="InterPro" id="IPR036584">
    <property type="entry name" value="FliS_sf"/>
</dbReference>
<dbReference type="KEGG" id="llh:I41_14510"/>
<dbReference type="Gene3D" id="1.20.120.340">
    <property type="entry name" value="Flagellar protein FliS"/>
    <property type="match status" value="1"/>
</dbReference>
<dbReference type="AlphaFoldDB" id="A0A517TV77"/>
<comment type="similarity">
    <text evidence="2">Belongs to the FliS family.</text>
</comment>
<dbReference type="SUPFAM" id="SSF101116">
    <property type="entry name" value="Flagellar export chaperone FliS"/>
    <property type="match status" value="1"/>
</dbReference>
<dbReference type="Proteomes" id="UP000317909">
    <property type="component" value="Chromosome"/>
</dbReference>
<comment type="subcellular location">
    <subcellularLocation>
        <location evidence="1">Cytoplasm</location>
        <location evidence="1">Cytosol</location>
    </subcellularLocation>
</comment>
<dbReference type="Pfam" id="PF02561">
    <property type="entry name" value="FliS"/>
    <property type="match status" value="1"/>
</dbReference>
<keyword evidence="5" id="KW-0143">Chaperone</keyword>
<protein>
    <submittedName>
        <fullName evidence="6">Flagellar protein FliS</fullName>
    </submittedName>
</protein>